<keyword evidence="2" id="KW-0235">DNA replication</keyword>
<evidence type="ECO:0000256" key="3">
    <source>
        <dbReference type="PIRNR" id="PIRNR002070"/>
    </source>
</evidence>
<gene>
    <name evidence="5" type="primary">ssb</name>
    <name evidence="5" type="ORF">TKV_c24600</name>
</gene>
<dbReference type="EMBL" id="CP009170">
    <property type="protein sequence ID" value="AIS53577.1"/>
    <property type="molecule type" value="Genomic_DNA"/>
</dbReference>
<dbReference type="AlphaFoldDB" id="A0A097AUQ6"/>
<dbReference type="InterPro" id="IPR000424">
    <property type="entry name" value="Primosome_PriB/ssb"/>
</dbReference>
<keyword evidence="2" id="KW-0233">DNA recombination</keyword>
<dbReference type="NCBIfam" id="TIGR00621">
    <property type="entry name" value="ssb"/>
    <property type="match status" value="1"/>
</dbReference>
<dbReference type="eggNOG" id="COG0629">
    <property type="taxonomic scope" value="Bacteria"/>
</dbReference>
<dbReference type="GO" id="GO:0006260">
    <property type="term" value="P:DNA replication"/>
    <property type="evidence" value="ECO:0007669"/>
    <property type="project" value="UniProtKB-UniRule"/>
</dbReference>
<keyword evidence="2" id="KW-0234">DNA repair</keyword>
<accession>A0A097AUQ6</accession>
<protein>
    <recommendedName>
        <fullName evidence="2 3">Single-stranded DNA-binding protein</fullName>
        <shortName evidence="2">SSB</shortName>
    </recommendedName>
</protein>
<dbReference type="GO" id="GO:0009295">
    <property type="term" value="C:nucleoid"/>
    <property type="evidence" value="ECO:0007669"/>
    <property type="project" value="TreeGrafter"/>
</dbReference>
<evidence type="ECO:0000256" key="4">
    <source>
        <dbReference type="SAM" id="MobiDB-lite"/>
    </source>
</evidence>
<dbReference type="Gene3D" id="2.40.50.140">
    <property type="entry name" value="Nucleic acid-binding proteins"/>
    <property type="match status" value="1"/>
</dbReference>
<evidence type="ECO:0000313" key="5">
    <source>
        <dbReference type="EMBL" id="AIS53577.1"/>
    </source>
</evidence>
<dbReference type="InterPro" id="IPR011344">
    <property type="entry name" value="ssDNA-bd"/>
</dbReference>
<dbReference type="GO" id="GO:0006310">
    <property type="term" value="P:DNA recombination"/>
    <property type="evidence" value="ECO:0007669"/>
    <property type="project" value="UniProtKB-UniRule"/>
</dbReference>
<evidence type="ECO:0000256" key="2">
    <source>
        <dbReference type="HAMAP-Rule" id="MF_00984"/>
    </source>
</evidence>
<dbReference type="OrthoDB" id="9809878at2"/>
<feature type="short sequence motif" description="Important for interaction with partner proteins" evidence="2">
    <location>
        <begin position="145"/>
        <end position="150"/>
    </location>
</feature>
<reference evidence="6" key="1">
    <citation type="journal article" date="2015" name="Genome Announc.">
        <title>Whole-Genome Sequences of 80 Environmental and Clinical Isolates of Burkholderia pseudomallei.</title>
        <authorList>
            <person name="Johnson S.L."/>
            <person name="Baker A.L."/>
            <person name="Chain P.S."/>
            <person name="Currie B.J."/>
            <person name="Daligault H.E."/>
            <person name="Davenport K.W."/>
            <person name="Davis C.B."/>
            <person name="Inglis T.J."/>
            <person name="Kaestli M."/>
            <person name="Koren S."/>
            <person name="Mayo M."/>
            <person name="Merritt A.J."/>
            <person name="Price E.P."/>
            <person name="Sarovich D.S."/>
            <person name="Warner J."/>
            <person name="Rosovitz M.J."/>
        </authorList>
    </citation>
    <scope>NUCLEOTIDE SEQUENCE [LARGE SCALE GENOMIC DNA]</scope>
    <source>
        <strain evidence="6">DSM 2030</strain>
    </source>
</reference>
<dbReference type="PANTHER" id="PTHR10302:SF27">
    <property type="entry name" value="SINGLE-STRANDED DNA-BINDING PROTEIN"/>
    <property type="match status" value="1"/>
</dbReference>
<dbReference type="HAMAP" id="MF_00984">
    <property type="entry name" value="SSB"/>
    <property type="match status" value="1"/>
</dbReference>
<dbReference type="Proteomes" id="UP000029669">
    <property type="component" value="Chromosome"/>
</dbReference>
<dbReference type="GO" id="GO:0006281">
    <property type="term" value="P:DNA repair"/>
    <property type="evidence" value="ECO:0007669"/>
    <property type="project" value="UniProtKB-UniRule"/>
</dbReference>
<comment type="subunit">
    <text evidence="2">Homotetramer.</text>
</comment>
<keyword evidence="2" id="KW-0227">DNA damage</keyword>
<comment type="caution">
    <text evidence="2">Lacks conserved residue(s) required for the propagation of feature annotation.</text>
</comment>
<sequence length="150" mass="16936">MLNKVILIGRLTKDPVMRYSANMVPVTTFTLAVNRNYVSQSGERPTDFIPIVTWRKLAEICANNLKKGRLIAVTGSIQTRSWDDNSGNRHWVTEVVADDVRFLEPKSGFGSSGNAEENRDFDEGFDSVFEDIPEEFEGFTPIESEDDLPF</sequence>
<dbReference type="SUPFAM" id="SSF50249">
    <property type="entry name" value="Nucleic acid-binding proteins"/>
    <property type="match status" value="1"/>
</dbReference>
<comment type="function">
    <text evidence="2">Plays an important role in DNA replication, recombination and repair. Binds to ssDNA and to an array of partner proteins to recruit them to their sites of action during DNA metabolism.</text>
</comment>
<dbReference type="PANTHER" id="PTHR10302">
    <property type="entry name" value="SINGLE-STRANDED DNA-BINDING PROTEIN"/>
    <property type="match status" value="1"/>
</dbReference>
<organism evidence="5 6">
    <name type="scientific">Thermoanaerobacter kivui</name>
    <name type="common">Acetogenium kivui</name>
    <dbReference type="NCBI Taxonomy" id="2325"/>
    <lineage>
        <taxon>Bacteria</taxon>
        <taxon>Bacillati</taxon>
        <taxon>Bacillota</taxon>
        <taxon>Clostridia</taxon>
        <taxon>Thermoanaerobacterales</taxon>
        <taxon>Thermoanaerobacteraceae</taxon>
        <taxon>Thermoanaerobacter</taxon>
    </lineage>
</organism>
<name>A0A097AUQ6_THEKI</name>
<keyword evidence="6" id="KW-1185">Reference proteome</keyword>
<dbReference type="Pfam" id="PF00436">
    <property type="entry name" value="SSB"/>
    <property type="match status" value="1"/>
</dbReference>
<dbReference type="PIRSF" id="PIRSF002070">
    <property type="entry name" value="SSB"/>
    <property type="match status" value="1"/>
</dbReference>
<evidence type="ECO:0000256" key="1">
    <source>
        <dbReference type="ARBA" id="ARBA00023125"/>
    </source>
</evidence>
<dbReference type="KEGG" id="tki:TKV_c24600"/>
<dbReference type="CDD" id="cd04496">
    <property type="entry name" value="SSB_OBF"/>
    <property type="match status" value="1"/>
</dbReference>
<dbReference type="RefSeq" id="WP_049686128.1">
    <property type="nucleotide sequence ID" value="NZ_CP009170.1"/>
</dbReference>
<feature type="region of interest" description="Disordered" evidence="4">
    <location>
        <begin position="105"/>
        <end position="124"/>
    </location>
</feature>
<keyword evidence="1 2" id="KW-0238">DNA-binding</keyword>
<dbReference type="STRING" id="2325.TKV_c24600"/>
<evidence type="ECO:0000313" key="6">
    <source>
        <dbReference type="Proteomes" id="UP000029669"/>
    </source>
</evidence>
<proteinExistence type="inferred from homology"/>
<dbReference type="PROSITE" id="PS50935">
    <property type="entry name" value="SSB"/>
    <property type="match status" value="1"/>
</dbReference>
<dbReference type="HOGENOM" id="CLU_078758_6_2_9"/>
<dbReference type="InterPro" id="IPR012340">
    <property type="entry name" value="NA-bd_OB-fold"/>
</dbReference>
<dbReference type="GO" id="GO:0003697">
    <property type="term" value="F:single-stranded DNA binding"/>
    <property type="evidence" value="ECO:0007669"/>
    <property type="project" value="UniProtKB-UniRule"/>
</dbReference>